<dbReference type="CDD" id="cd12797">
    <property type="entry name" value="M23_peptidase"/>
    <property type="match status" value="1"/>
</dbReference>
<feature type="region of interest" description="Disordered" evidence="1">
    <location>
        <begin position="402"/>
        <end position="433"/>
    </location>
</feature>
<keyword evidence="4" id="KW-1185">Reference proteome</keyword>
<evidence type="ECO:0000256" key="1">
    <source>
        <dbReference type="SAM" id="MobiDB-lite"/>
    </source>
</evidence>
<feature type="compositionally biased region" description="Polar residues" evidence="1">
    <location>
        <begin position="422"/>
        <end position="433"/>
    </location>
</feature>
<dbReference type="InterPro" id="IPR011055">
    <property type="entry name" value="Dup_hybrid_motif"/>
</dbReference>
<organism evidence="3 4">
    <name type="scientific">Paracoccus contaminans</name>
    <dbReference type="NCBI Taxonomy" id="1945662"/>
    <lineage>
        <taxon>Bacteria</taxon>
        <taxon>Pseudomonadati</taxon>
        <taxon>Pseudomonadota</taxon>
        <taxon>Alphaproteobacteria</taxon>
        <taxon>Rhodobacterales</taxon>
        <taxon>Paracoccaceae</taxon>
        <taxon>Paracoccus</taxon>
    </lineage>
</organism>
<accession>A0A1W6CXX1</accession>
<protein>
    <submittedName>
        <fullName evidence="3">Peptidase M23</fullName>
    </submittedName>
</protein>
<dbReference type="Pfam" id="PF01551">
    <property type="entry name" value="Peptidase_M23"/>
    <property type="match status" value="1"/>
</dbReference>
<dbReference type="STRING" id="1945662.B0A89_08335"/>
<dbReference type="KEGG" id="pcon:B0A89_08335"/>
<evidence type="ECO:0000259" key="2">
    <source>
        <dbReference type="Pfam" id="PF01551"/>
    </source>
</evidence>
<dbReference type="Gene3D" id="2.70.70.10">
    <property type="entry name" value="Glucose Permease (Domain IIA)"/>
    <property type="match status" value="1"/>
</dbReference>
<proteinExistence type="predicted"/>
<dbReference type="EMBL" id="CP020612">
    <property type="protein sequence ID" value="ARJ69629.1"/>
    <property type="molecule type" value="Genomic_DNA"/>
</dbReference>
<dbReference type="InterPro" id="IPR016047">
    <property type="entry name" value="M23ase_b-sheet_dom"/>
</dbReference>
<feature type="domain" description="M23ase beta-sheet core" evidence="2">
    <location>
        <begin position="284"/>
        <end position="394"/>
    </location>
</feature>
<evidence type="ECO:0000313" key="4">
    <source>
        <dbReference type="Proteomes" id="UP000193017"/>
    </source>
</evidence>
<dbReference type="AlphaFoldDB" id="A0A1W6CXX1"/>
<sequence length="433" mass="44754">MLLVLSLGPAPASAQTLVTENGRKAVTTAAGADAAAGDEDAQIPANAAAADAAAAAASLRQAIGQLDQALTADDQVMALGEVIRAYERGQAALRGSLRRAALREAQVRAEFEQRRDRLARVIGVMASMGQSPETLMLLHPAGPTATAQSGMVLSAVAPALRAEADTLRTGLDEIATVRRIEQSAADTLAQGVQRVQEARRLLVSAVTDRSTTPTRFAADPAELTALLRSADTLDGFADGIGQMEQDIGAPTADFEAAQGSLALPAVGELMLRPGEADARGVKRPGIMLATGPGALVTAPWPATIRYRGPLLDYGNVMIVEPERGYLLVLAGLGQVFGATGDVVAAGEPLAIMGGDEGAAAEFGAAFVEAAAGGRPAPPAQQLYIELRRGKETLDPTEWFVMNPVIGPETDPPADTDKADGSATAQKQQVRTTE</sequence>
<reference evidence="3 4" key="1">
    <citation type="submission" date="2017-03" db="EMBL/GenBank/DDBJ databases">
        <title>Genome sequence of Paracoccus contaminans isolated from a water microcosm.</title>
        <authorList>
            <person name="Aurass P."/>
            <person name="Karste S."/>
            <person name="Trost E."/>
            <person name="Glaeser S.P."/>
            <person name="Kaempfer P."/>
            <person name="Flieger A."/>
        </authorList>
    </citation>
    <scope>NUCLEOTIDE SEQUENCE [LARGE SCALE GENOMIC DNA]</scope>
    <source>
        <strain evidence="4">RKI 16-01929T\LMG 29738T\CCM 8701T\CIP 111112T</strain>
    </source>
</reference>
<gene>
    <name evidence="3" type="ORF">B0A89_08335</name>
</gene>
<evidence type="ECO:0000313" key="3">
    <source>
        <dbReference type="EMBL" id="ARJ69629.1"/>
    </source>
</evidence>
<dbReference type="Proteomes" id="UP000193017">
    <property type="component" value="Chromosome"/>
</dbReference>
<dbReference type="SUPFAM" id="SSF51261">
    <property type="entry name" value="Duplicated hybrid motif"/>
    <property type="match status" value="1"/>
</dbReference>
<name>A0A1W6CXX1_9RHOB</name>
<dbReference type="OrthoDB" id="9809144at2"/>